<dbReference type="GO" id="GO:0010038">
    <property type="term" value="P:response to metal ion"/>
    <property type="evidence" value="ECO:0007669"/>
    <property type="project" value="InterPro"/>
</dbReference>
<reference evidence="2" key="1">
    <citation type="journal article" date="2014" name="Genome Biol. Evol.">
        <title>Pangenome evidence for extensive interdomain horizontal transfer affecting lineage core and shell genes in uncultured planktonic thaumarchaeota and euryarchaeota.</title>
        <authorList>
            <person name="Deschamps P."/>
            <person name="Zivanovic Y."/>
            <person name="Moreira D."/>
            <person name="Rodriguez-Valera F."/>
            <person name="Lopez-Garcia P."/>
        </authorList>
    </citation>
    <scope>NUCLEOTIDE SEQUENCE</scope>
</reference>
<evidence type="ECO:0000313" key="2">
    <source>
        <dbReference type="EMBL" id="AIF14569.1"/>
    </source>
</evidence>
<dbReference type="PANTHER" id="PTHR23419:SF8">
    <property type="entry name" value="FI09726P"/>
    <property type="match status" value="1"/>
</dbReference>
<dbReference type="GO" id="GO:0005507">
    <property type="term" value="F:copper ion binding"/>
    <property type="evidence" value="ECO:0007669"/>
    <property type="project" value="TreeGrafter"/>
</dbReference>
<sequence length="103" mass="11845">MKPVIIVSTFPDKTSITKIANQLVKKKLAACVNIMKISSVYSWKGKIENQPEYLALFKTTKKNQPVLKKELRKLHPYDIPEIAEINVDSINQAYLKWLVDSTR</sequence>
<dbReference type="EMBL" id="KF901004">
    <property type="protein sequence ID" value="AIF14569.1"/>
    <property type="molecule type" value="Genomic_DNA"/>
</dbReference>
<dbReference type="Gene3D" id="3.30.70.120">
    <property type="match status" value="1"/>
</dbReference>
<dbReference type="NCBIfam" id="NF041095">
    <property type="entry name" value="dival_cat_tol_CutA"/>
    <property type="match status" value="1"/>
</dbReference>
<dbReference type="AlphaFoldDB" id="A0A075HF56"/>
<gene>
    <name evidence="2" type="primary">cutA</name>
</gene>
<protein>
    <submittedName>
        <fullName evidence="2">Periplasmic divalent cation tolerance protein (CutA)</fullName>
    </submittedName>
</protein>
<dbReference type="InterPro" id="IPR004323">
    <property type="entry name" value="Ion_tolerance_CutA"/>
</dbReference>
<accession>A0A075HF56</accession>
<name>A0A075HF56_9ARCH</name>
<dbReference type="InterPro" id="IPR011322">
    <property type="entry name" value="N-reg_PII-like_a/b"/>
</dbReference>
<dbReference type="InterPro" id="IPR053426">
    <property type="entry name" value="CutA_tolerance"/>
</dbReference>
<comment type="similarity">
    <text evidence="1">Belongs to the CutA family.</text>
</comment>
<dbReference type="InterPro" id="IPR015867">
    <property type="entry name" value="N-reg_PII/ATP_PRibTrfase_C"/>
</dbReference>
<organism evidence="2">
    <name type="scientific">uncultured marine thaumarchaeote KM3_67_E04</name>
    <dbReference type="NCBI Taxonomy" id="1456236"/>
    <lineage>
        <taxon>Archaea</taxon>
        <taxon>Nitrososphaerota</taxon>
        <taxon>environmental samples</taxon>
    </lineage>
</organism>
<proteinExistence type="inferred from homology"/>
<dbReference type="PANTHER" id="PTHR23419">
    <property type="entry name" value="DIVALENT CATION TOLERANCE CUTA-RELATED"/>
    <property type="match status" value="1"/>
</dbReference>
<evidence type="ECO:0000256" key="1">
    <source>
        <dbReference type="ARBA" id="ARBA00010169"/>
    </source>
</evidence>
<dbReference type="Pfam" id="PF03091">
    <property type="entry name" value="CutA1"/>
    <property type="match status" value="1"/>
</dbReference>
<dbReference type="SUPFAM" id="SSF54913">
    <property type="entry name" value="GlnB-like"/>
    <property type="match status" value="1"/>
</dbReference>